<dbReference type="RefSeq" id="WP_368643551.1">
    <property type="nucleotide sequence ID" value="NZ_CP158252.1"/>
</dbReference>
<feature type="transmembrane region" description="Helical" evidence="2">
    <location>
        <begin position="184"/>
        <end position="206"/>
    </location>
</feature>
<feature type="transmembrane region" description="Helical" evidence="2">
    <location>
        <begin position="77"/>
        <end position="98"/>
    </location>
</feature>
<dbReference type="InterPro" id="IPR029063">
    <property type="entry name" value="SAM-dependent_MTases_sf"/>
</dbReference>
<feature type="transmembrane region" description="Helical" evidence="2">
    <location>
        <begin position="292"/>
        <end position="312"/>
    </location>
</feature>
<dbReference type="InterPro" id="IPR001045">
    <property type="entry name" value="Spermi_synthase"/>
</dbReference>
<reference evidence="3" key="1">
    <citation type="submission" date="2024-05" db="EMBL/GenBank/DDBJ databases">
        <authorList>
            <person name="Luo Y.-C."/>
            <person name="Nicholds J."/>
            <person name="Mortimer T."/>
            <person name="Maboni G."/>
        </authorList>
    </citation>
    <scope>NUCLEOTIDE SEQUENCE</scope>
    <source>
        <strain evidence="3">153920</strain>
    </source>
</reference>
<proteinExistence type="predicted"/>
<name>A0AB39CK64_9BURK</name>
<dbReference type="PANTHER" id="PTHR11558">
    <property type="entry name" value="SPERMIDINE/SPERMINE SYNTHASE"/>
    <property type="match status" value="1"/>
</dbReference>
<dbReference type="EMBL" id="CP158252">
    <property type="protein sequence ID" value="XDJ42218.1"/>
    <property type="molecule type" value="Genomic_DNA"/>
</dbReference>
<dbReference type="GO" id="GO:0005829">
    <property type="term" value="C:cytosol"/>
    <property type="evidence" value="ECO:0007669"/>
    <property type="project" value="TreeGrafter"/>
</dbReference>
<dbReference type="InterPro" id="IPR036259">
    <property type="entry name" value="MFS_trans_sf"/>
</dbReference>
<feature type="transmembrane region" description="Helical" evidence="2">
    <location>
        <begin position="412"/>
        <end position="431"/>
    </location>
</feature>
<keyword evidence="2" id="KW-0812">Transmembrane</keyword>
<accession>A0AB39CK64</accession>
<gene>
    <name evidence="3" type="ORF">ABRY99_01200</name>
</gene>
<sequence>MKKATGTSHLQKRFSVALAFSGGAALIYQVAWQRMMTQIIGSDAISMVLVVTIFMVCLGIGSELARVLVSRSQAGALRLYAIIETLVAAYGIFSIPLIRYVNDVAAPITNGSLAADFALNLGLMALPVIGMGLTAPLIVHVVKESLSNVGRTVGALYGWNIAGAAIGSILTGLILIEAAGLTGATYFAATANIIACLIAVNSIKLIKNEKSDRVNNSGCLLNIPKSVAVAAILFGFGTLALQVIFFRVLSNYMTLSTIVFPVLLCAYLCLMSAGQWIGGQLADRYSVRLPEVIAALFAIGAVLLLGALRLPAEWAVAAHGLRFSSFNGQLIAPEHRHLIGDPSPITVFLFSTGMMLSVVAWSGLFPVMFRLATRRIEDAGSRFARIYTLYTTGNVIGTFACGVFMLEAIGTGGSAIATIGVVAFGVVCIVLGQKLSKFILITLAVGFFSATKIPLSYYMGFELDDYRVIDVFEGKTGVATVVPTNHFYTIIDINRTASASALKENPGSKDDYEAWRWNHTELMALDPEFRPKNVLVIGIGHAYLIDAMLDLPFIEKITVVDLSEEVVSAVKKYTKTSAKRIFSDPRVSIVIADGRRFVQSALLQGERYDLIQNKINEPWHAGGGNLFTEEFFLEEKNLLSPGGYLSTRPLSGHLNDGFKIFGNALWGGYYHMYFKNGNFVLPEKAIITRDIRDAWLTEIPGEGAVENARTPEIEAVFFTEIPEHLKVDANTDDRPTFEYYWLRQLLGTWKSPRLQFWDLDLEKYKTVVPTVFE</sequence>
<dbReference type="SUPFAM" id="SSF53335">
    <property type="entry name" value="S-adenosyl-L-methionine-dependent methyltransferases"/>
    <property type="match status" value="1"/>
</dbReference>
<feature type="transmembrane region" description="Helical" evidence="2">
    <location>
        <begin position="154"/>
        <end position="178"/>
    </location>
</feature>
<evidence type="ECO:0000256" key="2">
    <source>
        <dbReference type="SAM" id="Phobius"/>
    </source>
</evidence>
<feature type="transmembrane region" description="Helical" evidence="2">
    <location>
        <begin position="227"/>
        <end position="246"/>
    </location>
</feature>
<feature type="transmembrane region" description="Helical" evidence="2">
    <location>
        <begin position="44"/>
        <end position="65"/>
    </location>
</feature>
<feature type="transmembrane region" description="Helical" evidence="2">
    <location>
        <begin position="118"/>
        <end position="142"/>
    </location>
</feature>
<evidence type="ECO:0000313" key="3">
    <source>
        <dbReference type="EMBL" id="XDJ42218.1"/>
    </source>
</evidence>
<evidence type="ECO:0008006" key="4">
    <source>
        <dbReference type="Google" id="ProtNLM"/>
    </source>
</evidence>
<evidence type="ECO:0000256" key="1">
    <source>
        <dbReference type="ARBA" id="ARBA00023066"/>
    </source>
</evidence>
<feature type="transmembrane region" description="Helical" evidence="2">
    <location>
        <begin position="252"/>
        <end position="271"/>
    </location>
</feature>
<protein>
    <recommendedName>
        <fullName evidence="4">Spermidine synthase</fullName>
    </recommendedName>
</protein>
<dbReference type="PANTHER" id="PTHR11558:SF11">
    <property type="entry name" value="SPERMIDINE SYNTHASE"/>
    <property type="match status" value="1"/>
</dbReference>
<feature type="transmembrane region" description="Helical" evidence="2">
    <location>
        <begin position="386"/>
        <end position="406"/>
    </location>
</feature>
<dbReference type="GO" id="GO:0008295">
    <property type="term" value="P:spermidine biosynthetic process"/>
    <property type="evidence" value="ECO:0007669"/>
    <property type="project" value="UniProtKB-KW"/>
</dbReference>
<feature type="transmembrane region" description="Helical" evidence="2">
    <location>
        <begin position="438"/>
        <end position="459"/>
    </location>
</feature>
<organism evidence="3">
    <name type="scientific">Castellaniella ginsengisoli</name>
    <dbReference type="NCBI Taxonomy" id="546114"/>
    <lineage>
        <taxon>Bacteria</taxon>
        <taxon>Pseudomonadati</taxon>
        <taxon>Pseudomonadota</taxon>
        <taxon>Betaproteobacteria</taxon>
        <taxon>Burkholderiales</taxon>
        <taxon>Alcaligenaceae</taxon>
        <taxon>Castellaniella</taxon>
    </lineage>
</organism>
<keyword evidence="1" id="KW-0745">Spermidine biosynthesis</keyword>
<keyword evidence="2" id="KW-1133">Transmembrane helix</keyword>
<dbReference type="GO" id="GO:0004766">
    <property type="term" value="F:spermidine synthase activity"/>
    <property type="evidence" value="ECO:0007669"/>
    <property type="project" value="TreeGrafter"/>
</dbReference>
<dbReference type="Gene3D" id="3.40.50.150">
    <property type="entry name" value="Vaccinia Virus protein VP39"/>
    <property type="match status" value="1"/>
</dbReference>
<keyword evidence="2" id="KW-0472">Membrane</keyword>
<dbReference type="SUPFAM" id="SSF103473">
    <property type="entry name" value="MFS general substrate transporter"/>
    <property type="match status" value="1"/>
</dbReference>
<dbReference type="AlphaFoldDB" id="A0AB39CK64"/>
<feature type="transmembrane region" description="Helical" evidence="2">
    <location>
        <begin position="12"/>
        <end position="32"/>
    </location>
</feature>
<feature type="transmembrane region" description="Helical" evidence="2">
    <location>
        <begin position="345"/>
        <end position="365"/>
    </location>
</feature>
<dbReference type="Pfam" id="PF01564">
    <property type="entry name" value="Spermine_synth"/>
    <property type="match status" value="1"/>
</dbReference>